<sequence length="207" mass="22551">MWTLRFAAALDAWAAVPAADEHERRRQWRAAVAHAVSKRWEVEAGPRFSESLLQVLDMLQSSRPQGALADLVTWQTPSPVPVRVSVHPVVQDEATDWAALGFAASPYLGGPFGEGVQYTRRIPEEEAYGVASIDAAVVFDRGDAAVVVRVHACPIDVYVAAAPAIAELIDSCVLTDPTGRPFTTGKSEYRRVDDPDVWPEEGMSARV</sequence>
<dbReference type="EMBL" id="JACHMU010000001">
    <property type="protein sequence ID" value="MBB5743087.1"/>
    <property type="molecule type" value="Genomic_DNA"/>
</dbReference>
<name>A0A7W9CD42_9MICO</name>
<evidence type="ECO:0000313" key="1">
    <source>
        <dbReference type="EMBL" id="MBB5743087.1"/>
    </source>
</evidence>
<organism evidence="1 2">
    <name type="scientific">Microbacterium ginsengiterrae</name>
    <dbReference type="NCBI Taxonomy" id="546115"/>
    <lineage>
        <taxon>Bacteria</taxon>
        <taxon>Bacillati</taxon>
        <taxon>Actinomycetota</taxon>
        <taxon>Actinomycetes</taxon>
        <taxon>Micrococcales</taxon>
        <taxon>Microbacteriaceae</taxon>
        <taxon>Microbacterium</taxon>
    </lineage>
</organism>
<comment type="caution">
    <text evidence="1">The sequence shown here is derived from an EMBL/GenBank/DDBJ whole genome shotgun (WGS) entry which is preliminary data.</text>
</comment>
<dbReference type="Proteomes" id="UP000517712">
    <property type="component" value="Unassembled WGS sequence"/>
</dbReference>
<proteinExistence type="predicted"/>
<dbReference type="RefSeq" id="WP_184282816.1">
    <property type="nucleotide sequence ID" value="NZ_BAAAPG010000001.1"/>
</dbReference>
<keyword evidence="2" id="KW-1185">Reference proteome</keyword>
<accession>A0A7W9CD42</accession>
<evidence type="ECO:0000313" key="2">
    <source>
        <dbReference type="Proteomes" id="UP000517712"/>
    </source>
</evidence>
<protein>
    <submittedName>
        <fullName evidence="1">Uncharacterized protein</fullName>
    </submittedName>
</protein>
<dbReference type="AlphaFoldDB" id="A0A7W9CD42"/>
<gene>
    <name evidence="1" type="ORF">HD600_001584</name>
</gene>
<reference evidence="1 2" key="1">
    <citation type="submission" date="2020-08" db="EMBL/GenBank/DDBJ databases">
        <title>Sequencing the genomes of 1000 actinobacteria strains.</title>
        <authorList>
            <person name="Klenk H.-P."/>
        </authorList>
    </citation>
    <scope>NUCLEOTIDE SEQUENCE [LARGE SCALE GENOMIC DNA]</scope>
    <source>
        <strain evidence="1 2">DSM 24823</strain>
    </source>
</reference>